<accession>A0A6S6M4M8</accession>
<evidence type="ECO:0000313" key="2">
    <source>
        <dbReference type="Proteomes" id="UP000515472"/>
    </source>
</evidence>
<reference evidence="1 2" key="1">
    <citation type="submission" date="2020-06" db="EMBL/GenBank/DDBJ databases">
        <title>Interaction of electrochemicaly active bacteria, Geobacter bremensis R4 on different carbon anode.</title>
        <authorList>
            <person name="Meng L."/>
            <person name="Yoshida N."/>
        </authorList>
    </citation>
    <scope>NUCLEOTIDE SEQUENCE [LARGE SCALE GENOMIC DNA]</scope>
    <source>
        <strain evidence="1 2">R4</strain>
    </source>
</reference>
<organism evidence="1 2">
    <name type="scientific">Citrifermentans bremense</name>
    <dbReference type="NCBI Taxonomy" id="60035"/>
    <lineage>
        <taxon>Bacteria</taxon>
        <taxon>Pseudomonadati</taxon>
        <taxon>Thermodesulfobacteriota</taxon>
        <taxon>Desulfuromonadia</taxon>
        <taxon>Geobacterales</taxon>
        <taxon>Geobacteraceae</taxon>
        <taxon>Citrifermentans</taxon>
    </lineage>
</organism>
<gene>
    <name evidence="1" type="ORF">GEOBRER4_n1701</name>
</gene>
<keyword evidence="2" id="KW-1185">Reference proteome</keyword>
<dbReference type="AlphaFoldDB" id="A0A6S6M4M8"/>
<name>A0A6S6M4M8_9BACT</name>
<sequence length="62" mass="6938">MKYTEAGCYLEVDIMTGNIDRVAVDPKVMEQNLCRQGISINEPCGGFCQHSVRTCLRVEEGE</sequence>
<dbReference type="EMBL" id="AP023213">
    <property type="protein sequence ID" value="BCG46886.1"/>
    <property type="molecule type" value="Genomic_DNA"/>
</dbReference>
<evidence type="ECO:0000313" key="1">
    <source>
        <dbReference type="EMBL" id="BCG46886.1"/>
    </source>
</evidence>
<dbReference type="Proteomes" id="UP000515472">
    <property type="component" value="Chromosome"/>
</dbReference>
<proteinExistence type="predicted"/>
<protein>
    <submittedName>
        <fullName evidence="1">Uncharacterized protein</fullName>
    </submittedName>
</protein>
<dbReference type="KEGG" id="gbn:GEOBRER4_16360"/>